<dbReference type="EMBL" id="RCZG01000001">
    <property type="protein sequence ID" value="TPG36692.1"/>
    <property type="molecule type" value="Genomic_DNA"/>
</dbReference>
<dbReference type="SUPFAM" id="SSF46689">
    <property type="entry name" value="Homeodomain-like"/>
    <property type="match status" value="1"/>
</dbReference>
<evidence type="ECO:0000256" key="2">
    <source>
        <dbReference type="PROSITE-ProRule" id="PRU00335"/>
    </source>
</evidence>
<sequence length="203" mass="22319">MTAARNSTGAPRARVSQSDRRQAAQRKLLDACVAILIERGYVATTTLEVQKQSGLSRGVLLHYYGSRGELISAAARHLYATKVGEVRLRAAQASASEDWAVLLWDVVAGPLGGASLELLIAARHDPDMREYLKPLEREFSRANFDLCKALLGEKRAAHQRFPDFAMVVVNSMLGAAASKPGHGSAEEKRLLEAWRQMPDLYFV</sequence>
<dbReference type="PROSITE" id="PS50977">
    <property type="entry name" value="HTH_TETR_2"/>
    <property type="match status" value="1"/>
</dbReference>
<evidence type="ECO:0000313" key="5">
    <source>
        <dbReference type="Proteomes" id="UP000320095"/>
    </source>
</evidence>
<dbReference type="RefSeq" id="WP_140687479.1">
    <property type="nucleotide sequence ID" value="NZ_RCZG01000001.1"/>
</dbReference>
<gene>
    <name evidence="4" type="ORF">EAH80_01735</name>
</gene>
<evidence type="ECO:0000259" key="3">
    <source>
        <dbReference type="PROSITE" id="PS50977"/>
    </source>
</evidence>
<proteinExistence type="predicted"/>
<comment type="caution">
    <text evidence="4">The sequence shown here is derived from an EMBL/GenBank/DDBJ whole genome shotgun (WGS) entry which is preliminary data.</text>
</comment>
<keyword evidence="5" id="KW-1185">Reference proteome</keyword>
<dbReference type="InterPro" id="IPR009057">
    <property type="entry name" value="Homeodomain-like_sf"/>
</dbReference>
<dbReference type="InterPro" id="IPR001647">
    <property type="entry name" value="HTH_TetR"/>
</dbReference>
<organism evidence="4 5">
    <name type="scientific">Mycolicibacterium hodleri</name>
    <dbReference type="NCBI Taxonomy" id="49897"/>
    <lineage>
        <taxon>Bacteria</taxon>
        <taxon>Bacillati</taxon>
        <taxon>Actinomycetota</taxon>
        <taxon>Actinomycetes</taxon>
        <taxon>Mycobacteriales</taxon>
        <taxon>Mycobacteriaceae</taxon>
        <taxon>Mycolicibacterium</taxon>
    </lineage>
</organism>
<feature type="DNA-binding region" description="H-T-H motif" evidence="2">
    <location>
        <begin position="45"/>
        <end position="64"/>
    </location>
</feature>
<dbReference type="Pfam" id="PF00440">
    <property type="entry name" value="TetR_N"/>
    <property type="match status" value="1"/>
</dbReference>
<evidence type="ECO:0000256" key="1">
    <source>
        <dbReference type="ARBA" id="ARBA00023125"/>
    </source>
</evidence>
<dbReference type="AlphaFoldDB" id="A0A502EI56"/>
<accession>A0A502EI56</accession>
<dbReference type="Gene3D" id="1.10.357.10">
    <property type="entry name" value="Tetracycline Repressor, domain 2"/>
    <property type="match status" value="1"/>
</dbReference>
<dbReference type="PRINTS" id="PR00455">
    <property type="entry name" value="HTHTETR"/>
</dbReference>
<reference evidence="4 5" key="1">
    <citation type="journal article" date="2019" name="Environ. Microbiol.">
        <title>Species interactions and distinct microbial communities in high Arctic permafrost affected cryosols are associated with the CH4 and CO2 gas fluxes.</title>
        <authorList>
            <person name="Altshuler I."/>
            <person name="Hamel J."/>
            <person name="Turney S."/>
            <person name="Magnuson E."/>
            <person name="Levesque R."/>
            <person name="Greer C."/>
            <person name="Whyte L.G."/>
        </authorList>
    </citation>
    <scope>NUCLEOTIDE SEQUENCE [LARGE SCALE GENOMIC DNA]</scope>
    <source>
        <strain evidence="4 5">S5.20</strain>
    </source>
</reference>
<name>A0A502EI56_9MYCO</name>
<dbReference type="OrthoDB" id="4538622at2"/>
<feature type="domain" description="HTH tetR-type" evidence="3">
    <location>
        <begin position="22"/>
        <end position="82"/>
    </location>
</feature>
<keyword evidence="1 2" id="KW-0238">DNA-binding</keyword>
<protein>
    <submittedName>
        <fullName evidence="4">TetR/AcrR family transcriptional regulator</fullName>
    </submittedName>
</protein>
<dbReference type="Proteomes" id="UP000320095">
    <property type="component" value="Unassembled WGS sequence"/>
</dbReference>
<dbReference type="GO" id="GO:0003677">
    <property type="term" value="F:DNA binding"/>
    <property type="evidence" value="ECO:0007669"/>
    <property type="project" value="UniProtKB-UniRule"/>
</dbReference>
<evidence type="ECO:0000313" key="4">
    <source>
        <dbReference type="EMBL" id="TPG36692.1"/>
    </source>
</evidence>